<evidence type="ECO:0000313" key="2">
    <source>
        <dbReference type="Proteomes" id="UP001156694"/>
    </source>
</evidence>
<comment type="caution">
    <text evidence="1">The sequence shown here is derived from an EMBL/GenBank/DDBJ whole genome shotgun (WGS) entry which is preliminary data.</text>
</comment>
<evidence type="ECO:0008006" key="3">
    <source>
        <dbReference type="Google" id="ProtNLM"/>
    </source>
</evidence>
<dbReference type="InterPro" id="IPR036736">
    <property type="entry name" value="ACP-like_sf"/>
</dbReference>
<dbReference type="RefSeq" id="WP_284377920.1">
    <property type="nucleotide sequence ID" value="NZ_BSNN01000004.1"/>
</dbReference>
<dbReference type="SUPFAM" id="SSF47336">
    <property type="entry name" value="ACP-like"/>
    <property type="match status" value="1"/>
</dbReference>
<dbReference type="Proteomes" id="UP001156694">
    <property type="component" value="Unassembled WGS sequence"/>
</dbReference>
<reference evidence="2" key="1">
    <citation type="journal article" date="2019" name="Int. J. Syst. Evol. Microbiol.">
        <title>The Global Catalogue of Microorganisms (GCM) 10K type strain sequencing project: providing services to taxonomists for standard genome sequencing and annotation.</title>
        <authorList>
            <consortium name="The Broad Institute Genomics Platform"/>
            <consortium name="The Broad Institute Genome Sequencing Center for Infectious Disease"/>
            <person name="Wu L."/>
            <person name="Ma J."/>
        </authorList>
    </citation>
    <scope>NUCLEOTIDE SEQUENCE [LARGE SCALE GENOMIC DNA]</scope>
    <source>
        <strain evidence="2">NBRC 110140</strain>
    </source>
</reference>
<organism evidence="1 2">
    <name type="scientific">Amylibacter marinus</name>
    <dbReference type="NCBI Taxonomy" id="1475483"/>
    <lineage>
        <taxon>Bacteria</taxon>
        <taxon>Pseudomonadati</taxon>
        <taxon>Pseudomonadota</taxon>
        <taxon>Alphaproteobacteria</taxon>
        <taxon>Rhodobacterales</taxon>
        <taxon>Paracoccaceae</taxon>
        <taxon>Amylibacter</taxon>
    </lineage>
</organism>
<sequence>MAKHDPAVEILALALGVESARIDNSFALGRSAEWDSIAHMNIILAVEKALERRLTPDAVLALENLQSLRNILMEE</sequence>
<dbReference type="EMBL" id="BSNN01000004">
    <property type="protein sequence ID" value="GLQ35457.1"/>
    <property type="molecule type" value="Genomic_DNA"/>
</dbReference>
<keyword evidence="2" id="KW-1185">Reference proteome</keyword>
<proteinExistence type="predicted"/>
<evidence type="ECO:0000313" key="1">
    <source>
        <dbReference type="EMBL" id="GLQ35457.1"/>
    </source>
</evidence>
<gene>
    <name evidence="1" type="ORF">GCM10007939_17400</name>
</gene>
<name>A0ABQ5VVK0_9RHOB</name>
<dbReference type="Gene3D" id="1.10.1200.10">
    <property type="entry name" value="ACP-like"/>
    <property type="match status" value="1"/>
</dbReference>
<accession>A0ABQ5VVK0</accession>
<protein>
    <recommendedName>
        <fullName evidence="3">Acyl carrier protein</fullName>
    </recommendedName>
</protein>